<gene>
    <name evidence="1" type="ORF">VB248_12735</name>
</gene>
<sequence length="119" mass="13650">MKFNMGAVAKISDDIEIIHTPTFFEVEAHYSFHEKDKALELEWIETELAFAKQKLVEGASVLQKETISKLIDLVGKLTLKKEKLNEKPIEKFSNIPESIQENPAWHLHQKAQSGFETKV</sequence>
<dbReference type="Proteomes" id="UP001302949">
    <property type="component" value="Unassembled WGS sequence"/>
</dbReference>
<evidence type="ECO:0000313" key="1">
    <source>
        <dbReference type="EMBL" id="MEA5140009.1"/>
    </source>
</evidence>
<dbReference type="RefSeq" id="WP_323297167.1">
    <property type="nucleotide sequence ID" value="NZ_JAYFUM010000014.1"/>
</dbReference>
<accession>A0ABU5QAZ6</accession>
<dbReference type="EMBL" id="JAYFUM010000014">
    <property type="protein sequence ID" value="MEA5140009.1"/>
    <property type="molecule type" value="Genomic_DNA"/>
</dbReference>
<comment type="caution">
    <text evidence="1">The sequence shown here is derived from an EMBL/GenBank/DDBJ whole genome shotgun (WGS) entry which is preliminary data.</text>
</comment>
<keyword evidence="2" id="KW-1185">Reference proteome</keyword>
<evidence type="ECO:0000313" key="2">
    <source>
        <dbReference type="Proteomes" id="UP001302949"/>
    </source>
</evidence>
<name>A0ABU5QAZ6_9BACT</name>
<proteinExistence type="predicted"/>
<reference evidence="1 2" key="1">
    <citation type="submission" date="2023-12" db="EMBL/GenBank/DDBJ databases">
        <title>Novel species of the genus Arcicella isolated from rivers.</title>
        <authorList>
            <person name="Lu H."/>
        </authorList>
    </citation>
    <scope>NUCLEOTIDE SEQUENCE [LARGE SCALE GENOMIC DNA]</scope>
    <source>
        <strain evidence="1 2">KCTC 23307</strain>
    </source>
</reference>
<organism evidence="1 2">
    <name type="scientific">Arcicella rigui</name>
    <dbReference type="NCBI Taxonomy" id="797020"/>
    <lineage>
        <taxon>Bacteria</taxon>
        <taxon>Pseudomonadati</taxon>
        <taxon>Bacteroidota</taxon>
        <taxon>Cytophagia</taxon>
        <taxon>Cytophagales</taxon>
        <taxon>Flectobacillaceae</taxon>
        <taxon>Arcicella</taxon>
    </lineage>
</organism>
<protein>
    <submittedName>
        <fullName evidence="1">Uncharacterized protein</fullName>
    </submittedName>
</protein>